<dbReference type="Pfam" id="PF00106">
    <property type="entry name" value="adh_short"/>
    <property type="match status" value="1"/>
</dbReference>
<dbReference type="InterPro" id="IPR002347">
    <property type="entry name" value="SDR_fam"/>
</dbReference>
<sequence length="320" mass="34097">MTTLSHIAGATGTLDLTGRNAVVVGGTQGIGASVALLLHSKGSNVVITGRNPARADEVIRAASANQDRGQKIEFLSADTSLVSECRRIAEEVPRMNGGAVDRAGLHYLVLCAGGLAFRGAKLTKEGNETAFMTNVASRFAIPSLLHPYLNRAVPRGTVLNISGAGNGFRAPDLDDLQLQKPGAFGTLAAANIASQVNDVVAKEWARREGEGGVRYLHAFPGLVMTNGPENNNMPFPLPFLYNLYRPILPYIPFLGASTPETYARTAVYALTNPDGTLPNGALVQKVDVKVVEGSKWSKEEGRTKEVAERVWAYLRTVTGV</sequence>
<dbReference type="STRING" id="1344416.A0A139AVA0"/>
<dbReference type="Gene3D" id="3.40.50.720">
    <property type="entry name" value="NAD(P)-binding Rossmann-like Domain"/>
    <property type="match status" value="1"/>
</dbReference>
<reference evidence="2 3" key="1">
    <citation type="journal article" date="2015" name="Genome Biol. Evol.">
        <title>Phylogenomic analyses indicate that early fungi evolved digesting cell walls of algal ancestors of land plants.</title>
        <authorList>
            <person name="Chang Y."/>
            <person name="Wang S."/>
            <person name="Sekimoto S."/>
            <person name="Aerts A.L."/>
            <person name="Choi C."/>
            <person name="Clum A."/>
            <person name="LaButti K.M."/>
            <person name="Lindquist E.A."/>
            <person name="Yee Ngan C."/>
            <person name="Ohm R.A."/>
            <person name="Salamov A.A."/>
            <person name="Grigoriev I.V."/>
            <person name="Spatafora J.W."/>
            <person name="Berbee M.L."/>
        </authorList>
    </citation>
    <scope>NUCLEOTIDE SEQUENCE [LARGE SCALE GENOMIC DNA]</scope>
    <source>
        <strain evidence="2 3">JEL478</strain>
    </source>
</reference>
<keyword evidence="3" id="KW-1185">Reference proteome</keyword>
<accession>A0A139AVA0</accession>
<dbReference type="AlphaFoldDB" id="A0A139AVA0"/>
<dbReference type="PANTHER" id="PTHR47534:SF3">
    <property type="entry name" value="ALCOHOL DEHYDROGENASE-LIKE C-TERMINAL DOMAIN-CONTAINING PROTEIN"/>
    <property type="match status" value="1"/>
</dbReference>
<dbReference type="OMA" id="NRCATRM"/>
<dbReference type="PANTHER" id="PTHR47534">
    <property type="entry name" value="YALI0E05731P"/>
    <property type="match status" value="1"/>
</dbReference>
<gene>
    <name evidence="2" type="ORF">M427DRAFT_52244</name>
</gene>
<keyword evidence="1" id="KW-0560">Oxidoreductase</keyword>
<evidence type="ECO:0000313" key="2">
    <source>
        <dbReference type="EMBL" id="KXS20661.1"/>
    </source>
</evidence>
<name>A0A139AVA0_GONPJ</name>
<evidence type="ECO:0000313" key="3">
    <source>
        <dbReference type="Proteomes" id="UP000070544"/>
    </source>
</evidence>
<dbReference type="OrthoDB" id="191139at2759"/>
<evidence type="ECO:0000256" key="1">
    <source>
        <dbReference type="ARBA" id="ARBA00023002"/>
    </source>
</evidence>
<dbReference type="InterPro" id="IPR036291">
    <property type="entry name" value="NAD(P)-bd_dom_sf"/>
</dbReference>
<dbReference type="InterPro" id="IPR052228">
    <property type="entry name" value="Sec_Metab_Biosynth_Oxidored"/>
</dbReference>
<proteinExistence type="predicted"/>
<protein>
    <submittedName>
        <fullName evidence="2">NAD(P)-binding protein</fullName>
    </submittedName>
</protein>
<dbReference type="EMBL" id="KQ965735">
    <property type="protein sequence ID" value="KXS20661.1"/>
    <property type="molecule type" value="Genomic_DNA"/>
</dbReference>
<dbReference type="Proteomes" id="UP000070544">
    <property type="component" value="Unassembled WGS sequence"/>
</dbReference>
<dbReference type="GO" id="GO:0016491">
    <property type="term" value="F:oxidoreductase activity"/>
    <property type="evidence" value="ECO:0007669"/>
    <property type="project" value="UniProtKB-KW"/>
</dbReference>
<organism evidence="2 3">
    <name type="scientific">Gonapodya prolifera (strain JEL478)</name>
    <name type="common">Monoblepharis prolifera</name>
    <dbReference type="NCBI Taxonomy" id="1344416"/>
    <lineage>
        <taxon>Eukaryota</taxon>
        <taxon>Fungi</taxon>
        <taxon>Fungi incertae sedis</taxon>
        <taxon>Chytridiomycota</taxon>
        <taxon>Chytridiomycota incertae sedis</taxon>
        <taxon>Monoblepharidomycetes</taxon>
        <taxon>Monoblepharidales</taxon>
        <taxon>Gonapodyaceae</taxon>
        <taxon>Gonapodya</taxon>
    </lineage>
</organism>
<dbReference type="SUPFAM" id="SSF51735">
    <property type="entry name" value="NAD(P)-binding Rossmann-fold domains"/>
    <property type="match status" value="1"/>
</dbReference>